<dbReference type="CDD" id="cd00531">
    <property type="entry name" value="NTF2_like"/>
    <property type="match status" value="1"/>
</dbReference>
<accession>A0A7W3J2G1</accession>
<evidence type="ECO:0000313" key="2">
    <source>
        <dbReference type="EMBL" id="MBA8804939.1"/>
    </source>
</evidence>
<dbReference type="EMBL" id="JACGXA010000001">
    <property type="protein sequence ID" value="MBA8804939.1"/>
    <property type="molecule type" value="Genomic_DNA"/>
</dbReference>
<comment type="caution">
    <text evidence="2">The sequence shown here is derived from an EMBL/GenBank/DDBJ whole genome shotgun (WGS) entry which is preliminary data.</text>
</comment>
<dbReference type="RefSeq" id="WP_182540776.1">
    <property type="nucleotide sequence ID" value="NZ_JACGXA010000001.1"/>
</dbReference>
<dbReference type="InterPro" id="IPR037401">
    <property type="entry name" value="SnoaL-like"/>
</dbReference>
<dbReference type="Gene3D" id="3.10.450.50">
    <property type="match status" value="1"/>
</dbReference>
<dbReference type="InterPro" id="IPR032710">
    <property type="entry name" value="NTF2-like_dom_sf"/>
</dbReference>
<dbReference type="Pfam" id="PF13577">
    <property type="entry name" value="SnoaL_4"/>
    <property type="match status" value="1"/>
</dbReference>
<proteinExistence type="predicted"/>
<feature type="domain" description="SnoaL-like" evidence="1">
    <location>
        <begin position="8"/>
        <end position="130"/>
    </location>
</feature>
<dbReference type="AlphaFoldDB" id="A0A7W3J2G1"/>
<name>A0A7W3J2G1_9ACTN</name>
<gene>
    <name evidence="2" type="ORF">FB382_003230</name>
</gene>
<sequence>MTPDQAVAREAIRYTQSAYHLAGDRGRVDELVLTFTEDGVLELSAGTFVGREAIAERLGRVGGDQPALPPGVRPFLHHHLTSSHLEFLSDVEATGASYFLVMSPVGVDHCGRYADTYVRVGDRWLIAHRTATVSWAAPDSIVGAKAAAGA</sequence>
<organism evidence="2 3">
    <name type="scientific">Nocardioides ginsengisegetis</name>
    <dbReference type="NCBI Taxonomy" id="661491"/>
    <lineage>
        <taxon>Bacteria</taxon>
        <taxon>Bacillati</taxon>
        <taxon>Actinomycetota</taxon>
        <taxon>Actinomycetes</taxon>
        <taxon>Propionibacteriales</taxon>
        <taxon>Nocardioidaceae</taxon>
        <taxon>Nocardioides</taxon>
    </lineage>
</organism>
<keyword evidence="3" id="KW-1185">Reference proteome</keyword>
<evidence type="ECO:0000259" key="1">
    <source>
        <dbReference type="Pfam" id="PF13577"/>
    </source>
</evidence>
<protein>
    <recommendedName>
        <fullName evidence="1">SnoaL-like domain-containing protein</fullName>
    </recommendedName>
</protein>
<reference evidence="2 3" key="1">
    <citation type="submission" date="2020-07" db="EMBL/GenBank/DDBJ databases">
        <title>Sequencing the genomes of 1000 actinobacteria strains.</title>
        <authorList>
            <person name="Klenk H.-P."/>
        </authorList>
    </citation>
    <scope>NUCLEOTIDE SEQUENCE [LARGE SCALE GENOMIC DNA]</scope>
    <source>
        <strain evidence="2 3">DSM 21349</strain>
    </source>
</reference>
<dbReference type="Proteomes" id="UP000580910">
    <property type="component" value="Unassembled WGS sequence"/>
</dbReference>
<evidence type="ECO:0000313" key="3">
    <source>
        <dbReference type="Proteomes" id="UP000580910"/>
    </source>
</evidence>
<dbReference type="SUPFAM" id="SSF54427">
    <property type="entry name" value="NTF2-like"/>
    <property type="match status" value="1"/>
</dbReference>